<evidence type="ECO:0000256" key="1">
    <source>
        <dbReference type="SAM" id="MobiDB-lite"/>
    </source>
</evidence>
<dbReference type="EMBL" id="JAUTXT010000074">
    <property type="protein sequence ID" value="KAK3669717.1"/>
    <property type="molecule type" value="Genomic_DNA"/>
</dbReference>
<sequence>MDRSNIIKAAQKYERPTKYTILMRQHFDLFNARYSERAEREAKQVQDWNATQEKEKAGREGNAGTIRSAELVNGVDVNGI</sequence>
<organism evidence="2 3">
    <name type="scientific">Recurvomyces mirabilis</name>
    <dbReference type="NCBI Taxonomy" id="574656"/>
    <lineage>
        <taxon>Eukaryota</taxon>
        <taxon>Fungi</taxon>
        <taxon>Dikarya</taxon>
        <taxon>Ascomycota</taxon>
        <taxon>Pezizomycotina</taxon>
        <taxon>Dothideomycetes</taxon>
        <taxon>Dothideomycetidae</taxon>
        <taxon>Mycosphaerellales</taxon>
        <taxon>Teratosphaeriaceae</taxon>
        <taxon>Recurvomyces</taxon>
    </lineage>
</organism>
<dbReference type="Proteomes" id="UP001274830">
    <property type="component" value="Unassembled WGS sequence"/>
</dbReference>
<name>A0AAE0TQ50_9PEZI</name>
<feature type="region of interest" description="Disordered" evidence="1">
    <location>
        <begin position="44"/>
        <end position="65"/>
    </location>
</feature>
<keyword evidence="3" id="KW-1185">Reference proteome</keyword>
<protein>
    <submittedName>
        <fullName evidence="2">Uncharacterized protein</fullName>
    </submittedName>
</protein>
<dbReference type="AlphaFoldDB" id="A0AAE0TQ50"/>
<reference evidence="2" key="1">
    <citation type="submission" date="2023-07" db="EMBL/GenBank/DDBJ databases">
        <title>Black Yeasts Isolated from many extreme environments.</title>
        <authorList>
            <person name="Coleine C."/>
            <person name="Stajich J.E."/>
            <person name="Selbmann L."/>
        </authorList>
    </citation>
    <scope>NUCLEOTIDE SEQUENCE</scope>
    <source>
        <strain evidence="2">CCFEE 5485</strain>
    </source>
</reference>
<gene>
    <name evidence="2" type="ORF">LTR78_010400</name>
</gene>
<comment type="caution">
    <text evidence="2">The sequence shown here is derived from an EMBL/GenBank/DDBJ whole genome shotgun (WGS) entry which is preliminary data.</text>
</comment>
<proteinExistence type="predicted"/>
<evidence type="ECO:0000313" key="3">
    <source>
        <dbReference type="Proteomes" id="UP001274830"/>
    </source>
</evidence>
<evidence type="ECO:0000313" key="2">
    <source>
        <dbReference type="EMBL" id="KAK3669717.1"/>
    </source>
</evidence>
<accession>A0AAE0TQ50</accession>